<protein>
    <submittedName>
        <fullName evidence="4">Stage V sporulation protein AF</fullName>
    </submittedName>
</protein>
<dbReference type="InterPro" id="IPR004995">
    <property type="entry name" value="Spore_Ger"/>
</dbReference>
<dbReference type="PIRSF" id="PIRSF005690">
    <property type="entry name" value="GerBA"/>
    <property type="match status" value="1"/>
</dbReference>
<dbReference type="GO" id="GO:0009847">
    <property type="term" value="P:spore germination"/>
    <property type="evidence" value="ECO:0007669"/>
    <property type="project" value="InterPro"/>
</dbReference>
<evidence type="ECO:0000256" key="1">
    <source>
        <dbReference type="ARBA" id="ARBA00005278"/>
    </source>
</evidence>
<proteinExistence type="inferred from homology"/>
<dbReference type="Proteomes" id="UP000253490">
    <property type="component" value="Unassembled WGS sequence"/>
</dbReference>
<comment type="similarity">
    <text evidence="1">Belongs to the GerABKA family.</text>
</comment>
<evidence type="ECO:0000313" key="5">
    <source>
        <dbReference type="Proteomes" id="UP000253490"/>
    </source>
</evidence>
<name>A0A366IEQ3_9FIRM</name>
<accession>A0A366IEQ3</accession>
<dbReference type="AlphaFoldDB" id="A0A366IEQ3"/>
<sequence>MKLQINFNENMRSIKDVLGIEKSFDIIARELYIAEKKSCIFFIDGFAKDDIMYYILNTLQQLEKEDLKKDVIKNLLNKNIAYIEVDTFTDLEQMQLSVLSGALALIVDGEMEGIIIDARTYPVRGPQEPETEKVTRGAKDSFVETVIFNTALIRRRVRDPKLYFEIQQVGARSKTDVVIGYIDDLVDHGLLDKIKKKIENIRVDALVMAEKTLVELLVESKWYNPLPQVKYTERPDVVAAHLMEGHIAIIVDTSPSVILLPVTIFHFTQHAEDYYQNIVVGTYLRWMRFIGMFLSIFAIPIWILLVNHHESLPGFLKFIGPKEAGEISIFVQFLILEFGFGILRIASVHTPNVLSTSLGIIGALLIGDLAINVGWFIPETILYTVISGVGTFANPSVEFGLSMTIFRIVLLVLTGLFDIWGFALGIIIIIGMIYRTRSFDHKKYTWPLYPFDWSALKSILVRKPIPQVGKKNKE</sequence>
<keyword evidence="3" id="KW-0812">Transmembrane</keyword>
<evidence type="ECO:0000256" key="2">
    <source>
        <dbReference type="ARBA" id="ARBA00023136"/>
    </source>
</evidence>
<reference evidence="4 5" key="1">
    <citation type="submission" date="2018-06" db="EMBL/GenBank/DDBJ databases">
        <title>Genomic Encyclopedia of Type Strains, Phase IV (KMG-IV): sequencing the most valuable type-strain genomes for metagenomic binning, comparative biology and taxonomic classification.</title>
        <authorList>
            <person name="Goeker M."/>
        </authorList>
    </citation>
    <scope>NUCLEOTIDE SEQUENCE [LARGE SCALE GENOMIC DNA]</scope>
    <source>
        <strain evidence="4 5">DSM 22112</strain>
    </source>
</reference>
<evidence type="ECO:0000313" key="4">
    <source>
        <dbReference type="EMBL" id="RBP68349.1"/>
    </source>
</evidence>
<dbReference type="RefSeq" id="WP_113919778.1">
    <property type="nucleotide sequence ID" value="NZ_QNRX01000003.1"/>
</dbReference>
<dbReference type="EMBL" id="QNRX01000003">
    <property type="protein sequence ID" value="RBP68349.1"/>
    <property type="molecule type" value="Genomic_DNA"/>
</dbReference>
<keyword evidence="3" id="KW-1133">Transmembrane helix</keyword>
<dbReference type="OrthoDB" id="9772630at2"/>
<feature type="transmembrane region" description="Helical" evidence="3">
    <location>
        <begin position="358"/>
        <end position="377"/>
    </location>
</feature>
<evidence type="ECO:0000256" key="3">
    <source>
        <dbReference type="SAM" id="Phobius"/>
    </source>
</evidence>
<comment type="caution">
    <text evidence="4">The sequence shown here is derived from an EMBL/GenBank/DDBJ whole genome shotgun (WGS) entry which is preliminary data.</text>
</comment>
<feature type="transmembrane region" description="Helical" evidence="3">
    <location>
        <begin position="286"/>
        <end position="307"/>
    </location>
</feature>
<dbReference type="PANTHER" id="PTHR22550:SF9">
    <property type="entry name" value="STAGE V SPORULATION PROTEIN AF"/>
    <property type="match status" value="1"/>
</dbReference>
<dbReference type="InterPro" id="IPR050768">
    <property type="entry name" value="UPF0353/GerABKA_families"/>
</dbReference>
<keyword evidence="5" id="KW-1185">Reference proteome</keyword>
<dbReference type="Pfam" id="PF03323">
    <property type="entry name" value="GerA"/>
    <property type="match status" value="1"/>
</dbReference>
<gene>
    <name evidence="4" type="ORF">DES36_103111</name>
</gene>
<feature type="transmembrane region" description="Helical" evidence="3">
    <location>
        <begin position="327"/>
        <end position="346"/>
    </location>
</feature>
<feature type="transmembrane region" description="Helical" evidence="3">
    <location>
        <begin position="405"/>
        <end position="434"/>
    </location>
</feature>
<keyword evidence="2 3" id="KW-0472">Membrane</keyword>
<dbReference type="PANTHER" id="PTHR22550">
    <property type="entry name" value="SPORE GERMINATION PROTEIN"/>
    <property type="match status" value="1"/>
</dbReference>
<dbReference type="GO" id="GO:0016020">
    <property type="term" value="C:membrane"/>
    <property type="evidence" value="ECO:0007669"/>
    <property type="project" value="InterPro"/>
</dbReference>
<organism evidence="4 5">
    <name type="scientific">Alkalibaculum bacchi</name>
    <dbReference type="NCBI Taxonomy" id="645887"/>
    <lineage>
        <taxon>Bacteria</taxon>
        <taxon>Bacillati</taxon>
        <taxon>Bacillota</taxon>
        <taxon>Clostridia</taxon>
        <taxon>Eubacteriales</taxon>
        <taxon>Eubacteriaceae</taxon>
        <taxon>Alkalibaculum</taxon>
    </lineage>
</organism>